<organism evidence="1 2">
    <name type="scientific">Brachionus plicatilis</name>
    <name type="common">Marine rotifer</name>
    <name type="synonym">Brachionus muelleri</name>
    <dbReference type="NCBI Taxonomy" id="10195"/>
    <lineage>
        <taxon>Eukaryota</taxon>
        <taxon>Metazoa</taxon>
        <taxon>Spiralia</taxon>
        <taxon>Gnathifera</taxon>
        <taxon>Rotifera</taxon>
        <taxon>Eurotatoria</taxon>
        <taxon>Monogononta</taxon>
        <taxon>Pseudotrocha</taxon>
        <taxon>Ploima</taxon>
        <taxon>Brachionidae</taxon>
        <taxon>Brachionus</taxon>
    </lineage>
</organism>
<keyword evidence="2" id="KW-1185">Reference proteome</keyword>
<evidence type="ECO:0000313" key="2">
    <source>
        <dbReference type="Proteomes" id="UP000276133"/>
    </source>
</evidence>
<dbReference type="EMBL" id="REGN01006048">
    <property type="protein sequence ID" value="RNA11081.1"/>
    <property type="molecule type" value="Genomic_DNA"/>
</dbReference>
<sequence>MVGNIKYFIAQKILEKSKNVKILQKNILICFLSEEALARHIKNSLNKNQTSLKEKINSKLLFSQYHSYPKKSRLVQIQGIISEKKIRNVFIMNNISKLNTE</sequence>
<dbReference type="Proteomes" id="UP000276133">
    <property type="component" value="Unassembled WGS sequence"/>
</dbReference>
<proteinExistence type="predicted"/>
<evidence type="ECO:0000313" key="1">
    <source>
        <dbReference type="EMBL" id="RNA11081.1"/>
    </source>
</evidence>
<name>A0A3M7QJ97_BRAPC</name>
<gene>
    <name evidence="1" type="ORF">BpHYR1_025742</name>
</gene>
<dbReference type="AlphaFoldDB" id="A0A3M7QJ97"/>
<reference evidence="1 2" key="1">
    <citation type="journal article" date="2018" name="Sci. Rep.">
        <title>Genomic signatures of local adaptation to the degree of environmental predictability in rotifers.</title>
        <authorList>
            <person name="Franch-Gras L."/>
            <person name="Hahn C."/>
            <person name="Garcia-Roger E.M."/>
            <person name="Carmona M.J."/>
            <person name="Serra M."/>
            <person name="Gomez A."/>
        </authorList>
    </citation>
    <scope>NUCLEOTIDE SEQUENCE [LARGE SCALE GENOMIC DNA]</scope>
    <source>
        <strain evidence="1">HYR1</strain>
    </source>
</reference>
<comment type="caution">
    <text evidence="1">The sequence shown here is derived from an EMBL/GenBank/DDBJ whole genome shotgun (WGS) entry which is preliminary data.</text>
</comment>
<protein>
    <submittedName>
        <fullName evidence="1">Uncharacterized protein</fullName>
    </submittedName>
</protein>
<accession>A0A3M7QJ97</accession>